<proteinExistence type="predicted"/>
<comment type="caution">
    <text evidence="2">The sequence shown here is derived from an EMBL/GenBank/DDBJ whole genome shotgun (WGS) entry which is preliminary data.</text>
</comment>
<feature type="chain" id="PRO_5046190187" evidence="1">
    <location>
        <begin position="22"/>
        <end position="170"/>
    </location>
</feature>
<keyword evidence="3" id="KW-1185">Reference proteome</keyword>
<accession>A0ABS7X7S1</accession>
<organism evidence="2 3">
    <name type="scientific">Rheinheimera maricola</name>
    <dbReference type="NCBI Taxonomy" id="2793282"/>
    <lineage>
        <taxon>Bacteria</taxon>
        <taxon>Pseudomonadati</taxon>
        <taxon>Pseudomonadota</taxon>
        <taxon>Gammaproteobacteria</taxon>
        <taxon>Chromatiales</taxon>
        <taxon>Chromatiaceae</taxon>
        <taxon>Rheinheimera</taxon>
    </lineage>
</organism>
<dbReference type="RefSeq" id="WP_205309746.1">
    <property type="nucleotide sequence ID" value="NZ_JAERPS020000002.1"/>
</dbReference>
<protein>
    <submittedName>
        <fullName evidence="2">Uncharacterized protein</fullName>
    </submittedName>
</protein>
<evidence type="ECO:0000256" key="1">
    <source>
        <dbReference type="SAM" id="SignalP"/>
    </source>
</evidence>
<keyword evidence="1" id="KW-0732">Signal</keyword>
<dbReference type="EMBL" id="JAERPS020000002">
    <property type="protein sequence ID" value="MBZ9611581.1"/>
    <property type="molecule type" value="Genomic_DNA"/>
</dbReference>
<feature type="signal peptide" evidence="1">
    <location>
        <begin position="1"/>
        <end position="21"/>
    </location>
</feature>
<name>A0ABS7X7S1_9GAMM</name>
<evidence type="ECO:0000313" key="2">
    <source>
        <dbReference type="EMBL" id="MBZ9611581.1"/>
    </source>
</evidence>
<reference evidence="2 3" key="1">
    <citation type="submission" date="2021-08" db="EMBL/GenBank/DDBJ databases">
        <title>Rheinheimera aquimaris sp. nov., isolated from seawater of the East Sea in Korea.</title>
        <authorList>
            <person name="Kim K.H."/>
            <person name="Wenting R."/>
            <person name="Kim K.R."/>
            <person name="Jeon C.O."/>
        </authorList>
    </citation>
    <scope>NUCLEOTIDE SEQUENCE [LARGE SCALE GENOMIC DNA]</scope>
    <source>
        <strain evidence="2 3">MA-13</strain>
    </source>
</reference>
<gene>
    <name evidence="2" type="ORF">I4W93_008215</name>
</gene>
<dbReference type="Proteomes" id="UP000663814">
    <property type="component" value="Unassembled WGS sequence"/>
</dbReference>
<sequence length="170" mass="18368">MKKLILSTLAASALLSLSVQAVPWCHRGTIVQIADVNWSEAQILANFFGAVPGSVLDAEVYKTSHATNNYASTFAGGGGGFGGYSVPGSGTVRVTHYAPYTLTNMVGPGYYFTSQGVKFKLHKCYTIPPMVEVRELEMVESPESGIGFKPLRGVEAIKEYWQITDPDNVK</sequence>
<evidence type="ECO:0000313" key="3">
    <source>
        <dbReference type="Proteomes" id="UP000663814"/>
    </source>
</evidence>